<dbReference type="EC" id="2.3.2.27" evidence="2"/>
<evidence type="ECO:0000256" key="7">
    <source>
        <dbReference type="SAM" id="MobiDB-lite"/>
    </source>
</evidence>
<evidence type="ECO:0000256" key="1">
    <source>
        <dbReference type="ARBA" id="ARBA00000900"/>
    </source>
</evidence>
<proteinExistence type="predicted"/>
<organism evidence="9 10">
    <name type="scientific">Tilletia horrida</name>
    <dbReference type="NCBI Taxonomy" id="155126"/>
    <lineage>
        <taxon>Eukaryota</taxon>
        <taxon>Fungi</taxon>
        <taxon>Dikarya</taxon>
        <taxon>Basidiomycota</taxon>
        <taxon>Ustilaginomycotina</taxon>
        <taxon>Exobasidiomycetes</taxon>
        <taxon>Tilletiales</taxon>
        <taxon>Tilletiaceae</taxon>
        <taxon>Tilletia</taxon>
    </lineage>
</organism>
<dbReference type="EMBL" id="JAPDMQ010000857">
    <property type="protein sequence ID" value="KAK0520039.1"/>
    <property type="molecule type" value="Genomic_DNA"/>
</dbReference>
<feature type="compositionally biased region" description="Basic residues" evidence="7">
    <location>
        <begin position="120"/>
        <end position="130"/>
    </location>
</feature>
<reference evidence="9" key="1">
    <citation type="journal article" date="2023" name="PhytoFront">
        <title>Draft Genome Resources of Seven Strains of Tilletia horrida, Causal Agent of Kernel Smut of Rice.</title>
        <authorList>
            <person name="Khanal S."/>
            <person name="Antony Babu S."/>
            <person name="Zhou X.G."/>
        </authorList>
    </citation>
    <scope>NUCLEOTIDE SEQUENCE</scope>
    <source>
        <strain evidence="9">TX3</strain>
    </source>
</reference>
<keyword evidence="4" id="KW-0805">Transcription regulation</keyword>
<evidence type="ECO:0000256" key="4">
    <source>
        <dbReference type="ARBA" id="ARBA00023015"/>
    </source>
</evidence>
<feature type="domain" description="RING-type" evidence="8">
    <location>
        <begin position="23"/>
        <end position="74"/>
    </location>
</feature>
<accession>A0AAN6JMM9</accession>
<keyword evidence="5" id="KW-0804">Transcription</keyword>
<dbReference type="GO" id="GO:0006513">
    <property type="term" value="P:protein monoubiquitination"/>
    <property type="evidence" value="ECO:0007669"/>
    <property type="project" value="TreeGrafter"/>
</dbReference>
<comment type="caution">
    <text evidence="9">The sequence shown here is derived from an EMBL/GenBank/DDBJ whole genome shotgun (WGS) entry which is preliminary data.</text>
</comment>
<sequence>MEPSAKRRRRSASPETATATTQCIICLTDDAVDRTLLPACAHSAYCFLCIVGWATLPRSHASGSGSIPSCPLCKTAIGPYVLHHLRGKDDASRYYLRPPPLESSQFYAADSYSSSAWQRSRSRRSNHRPSSRPTPSEDDSLEQTLAFRRRVYSHLVFSKHVASNRYTRWKPLPPPSAFRSESSSSSSLATSNVAPPTVGVSNWSSARLQSRALAFLRRELLVFPHLTLDSASPSRSDPHPRRTVNAVTMPSLSFVTTYIFSLLQTLDLRSDMMTRLLAEFLCPPPLRSTSSRSSAHMVELPSSAAVAELFAHELASWLRSPYRRLEDWDRSEWLQYDFSGIGPVVPEANPDSQRTMSRFAPSVRERRRSNGRRSISPQPAEDRSEAAGTASSPKSQPSQDKERALDMRKLRSHLLNRLEAERALAKSHLAARLAQEQVGSLQDGGAQDGQVDEVERERHLREVLLQRRVERRQLAQALADVVADVGPGPPLELARSNASPSAKVLDGQIQSEREAALRALLRSRHQPVLDSIAAQASELCTS</sequence>
<dbReference type="PANTHER" id="PTHR46077:SF1">
    <property type="entry name" value="TOP1 BINDING ARGININE_SERINE RICH PROTEIN, E3 UBIQUITIN LIGASE"/>
    <property type="match status" value="1"/>
</dbReference>
<keyword evidence="10" id="KW-1185">Reference proteome</keyword>
<keyword evidence="3" id="KW-0808">Transferase</keyword>
<keyword evidence="6" id="KW-0862">Zinc</keyword>
<dbReference type="GO" id="GO:0000209">
    <property type="term" value="P:protein polyubiquitination"/>
    <property type="evidence" value="ECO:0007669"/>
    <property type="project" value="TreeGrafter"/>
</dbReference>
<keyword evidence="6" id="KW-0863">Zinc-finger</keyword>
<feature type="region of interest" description="Disordered" evidence="7">
    <location>
        <begin position="118"/>
        <end position="141"/>
    </location>
</feature>
<evidence type="ECO:0000256" key="6">
    <source>
        <dbReference type="PROSITE-ProRule" id="PRU00175"/>
    </source>
</evidence>
<evidence type="ECO:0000259" key="8">
    <source>
        <dbReference type="PROSITE" id="PS50089"/>
    </source>
</evidence>
<evidence type="ECO:0000256" key="2">
    <source>
        <dbReference type="ARBA" id="ARBA00012483"/>
    </source>
</evidence>
<feature type="compositionally biased region" description="Polar residues" evidence="7">
    <location>
        <begin position="389"/>
        <end position="398"/>
    </location>
</feature>
<comment type="catalytic activity">
    <reaction evidence="1">
        <text>S-ubiquitinyl-[E2 ubiquitin-conjugating enzyme]-L-cysteine + [acceptor protein]-L-lysine = [E2 ubiquitin-conjugating enzyme]-L-cysteine + N(6)-ubiquitinyl-[acceptor protein]-L-lysine.</text>
        <dbReference type="EC" id="2.3.2.27"/>
    </reaction>
</comment>
<dbReference type="InterPro" id="IPR013083">
    <property type="entry name" value="Znf_RING/FYVE/PHD"/>
</dbReference>
<feature type="region of interest" description="Disordered" evidence="7">
    <location>
        <begin position="344"/>
        <end position="404"/>
    </location>
</feature>
<dbReference type="PROSITE" id="PS50089">
    <property type="entry name" value="ZF_RING_2"/>
    <property type="match status" value="1"/>
</dbReference>
<protein>
    <recommendedName>
        <fullName evidence="2">RING-type E3 ubiquitin transferase</fullName>
        <ecNumber evidence="2">2.3.2.27</ecNumber>
    </recommendedName>
</protein>
<dbReference type="SMART" id="SM00184">
    <property type="entry name" value="RING"/>
    <property type="match status" value="1"/>
</dbReference>
<dbReference type="Gene3D" id="3.30.40.10">
    <property type="entry name" value="Zinc/RING finger domain, C3HC4 (zinc finger)"/>
    <property type="match status" value="1"/>
</dbReference>
<name>A0AAN6JMM9_9BASI</name>
<dbReference type="InterPro" id="IPR001841">
    <property type="entry name" value="Znf_RING"/>
</dbReference>
<dbReference type="Proteomes" id="UP001176521">
    <property type="component" value="Unassembled WGS sequence"/>
</dbReference>
<evidence type="ECO:0000256" key="3">
    <source>
        <dbReference type="ARBA" id="ARBA00022679"/>
    </source>
</evidence>
<gene>
    <name evidence="9" type="ORF">OC842_007233</name>
</gene>
<dbReference type="PANTHER" id="PTHR46077">
    <property type="entry name" value="E3 UBIQUITIN-PROTEIN LIGASE TOPORS"/>
    <property type="match status" value="1"/>
</dbReference>
<dbReference type="GO" id="GO:0061630">
    <property type="term" value="F:ubiquitin protein ligase activity"/>
    <property type="evidence" value="ECO:0007669"/>
    <property type="project" value="UniProtKB-EC"/>
</dbReference>
<evidence type="ECO:0000256" key="5">
    <source>
        <dbReference type="ARBA" id="ARBA00023163"/>
    </source>
</evidence>
<keyword evidence="6" id="KW-0479">Metal-binding</keyword>
<evidence type="ECO:0000313" key="10">
    <source>
        <dbReference type="Proteomes" id="UP001176521"/>
    </source>
</evidence>
<evidence type="ECO:0000313" key="9">
    <source>
        <dbReference type="EMBL" id="KAK0520039.1"/>
    </source>
</evidence>
<dbReference type="AlphaFoldDB" id="A0AAN6JMM9"/>
<dbReference type="SUPFAM" id="SSF57850">
    <property type="entry name" value="RING/U-box"/>
    <property type="match status" value="1"/>
</dbReference>
<dbReference type="GO" id="GO:0008270">
    <property type="term" value="F:zinc ion binding"/>
    <property type="evidence" value="ECO:0007669"/>
    <property type="project" value="UniProtKB-KW"/>
</dbReference>